<evidence type="ECO:0000259" key="5">
    <source>
        <dbReference type="Pfam" id="PF02875"/>
    </source>
</evidence>
<name>A0A1F7IBB3_9BACT</name>
<protein>
    <recommendedName>
        <fullName evidence="9">Mur ligase central domain-containing protein</fullName>
    </recommendedName>
</protein>
<dbReference type="PANTHER" id="PTHR43024:SF1">
    <property type="entry name" value="UDP-N-ACETYLMURAMOYL-TRIPEPTIDE--D-ALANYL-D-ALANINE LIGASE"/>
    <property type="match status" value="1"/>
</dbReference>
<dbReference type="InterPro" id="IPR051046">
    <property type="entry name" value="MurCDEF_CellWall_CoF430Synth"/>
</dbReference>
<dbReference type="InterPro" id="IPR004101">
    <property type="entry name" value="Mur_ligase_C"/>
</dbReference>
<dbReference type="Pfam" id="PF08245">
    <property type="entry name" value="Mur_ligase_M"/>
    <property type="match status" value="1"/>
</dbReference>
<gene>
    <name evidence="7" type="ORF">A3F34_02270</name>
</gene>
<dbReference type="GO" id="GO:0005524">
    <property type="term" value="F:ATP binding"/>
    <property type="evidence" value="ECO:0007669"/>
    <property type="project" value="UniProtKB-KW"/>
</dbReference>
<evidence type="ECO:0000256" key="4">
    <source>
        <dbReference type="SAM" id="Phobius"/>
    </source>
</evidence>
<evidence type="ECO:0000313" key="8">
    <source>
        <dbReference type="Proteomes" id="UP000179024"/>
    </source>
</evidence>
<feature type="domain" description="Mur ligase central" evidence="6">
    <location>
        <begin position="141"/>
        <end position="284"/>
    </location>
</feature>
<keyword evidence="2" id="KW-0547">Nucleotide-binding</keyword>
<evidence type="ECO:0000313" key="7">
    <source>
        <dbReference type="EMBL" id="OGK40640.1"/>
    </source>
</evidence>
<evidence type="ECO:0000256" key="1">
    <source>
        <dbReference type="ARBA" id="ARBA00022598"/>
    </source>
</evidence>
<dbReference type="Gene3D" id="3.90.190.20">
    <property type="entry name" value="Mur ligase, C-terminal domain"/>
    <property type="match status" value="1"/>
</dbReference>
<reference evidence="7 8" key="1">
    <citation type="journal article" date="2016" name="Nat. Commun.">
        <title>Thousands of microbial genomes shed light on interconnected biogeochemical processes in an aquifer system.</title>
        <authorList>
            <person name="Anantharaman K."/>
            <person name="Brown C.T."/>
            <person name="Hug L.A."/>
            <person name="Sharon I."/>
            <person name="Castelle C.J."/>
            <person name="Probst A.J."/>
            <person name="Thomas B.C."/>
            <person name="Singh A."/>
            <person name="Wilkins M.J."/>
            <person name="Karaoz U."/>
            <person name="Brodie E.L."/>
            <person name="Williams K.H."/>
            <person name="Hubbard S.S."/>
            <person name="Banfield J.F."/>
        </authorList>
    </citation>
    <scope>NUCLEOTIDE SEQUENCE [LARGE SCALE GENOMIC DNA]</scope>
</reference>
<dbReference type="SUPFAM" id="SSF53623">
    <property type="entry name" value="MurD-like peptide ligases, catalytic domain"/>
    <property type="match status" value="1"/>
</dbReference>
<sequence length="459" mass="52036">MLIPWLILLKILQQLLYNVYLWQLKEYRRDRFFEHIQRTQGNFLKAYLHLTLLAPISPQKLPRPTLKAVVVLFLSFFLNIVIFFQGNLLWLLIALLATPVVFFLALLITFPIEWTIRQFVYHLASQKVKSLQTNGLTVIGITGSYGKTSTKAFMFQLLSSQFPTLMTEKSINTPLGISLAILKNLDSSHRFFIVEMGAYRRGEIAEIGRIIHPDIGVITGIGSQHLALFGSQNDIIKAKSELLQSLPKKGLAIINKDSAHQTEIPRDKNLEIVYYRKDEERALLQEVEIPTFLRTNIIPGLIISRRFKISETKLAVAASRLKIPERTMKTFIGHNKATIIDDSFTANEDGFMAALEHLSSLSQQKKIVVMTCLIELGDRSGEIHSRIGKVLRRNSVTALVTSEDFFKEIKAGASGSDEIRLVKNPDEAIKMLRDLISEDAVVLIEGRVPQKIIDFLKNK</sequence>
<proteinExistence type="predicted"/>
<dbReference type="EMBL" id="MGAE01000001">
    <property type="protein sequence ID" value="OGK40640.1"/>
    <property type="molecule type" value="Genomic_DNA"/>
</dbReference>
<keyword evidence="3" id="KW-0067">ATP-binding</keyword>
<dbReference type="Gene3D" id="3.40.1190.10">
    <property type="entry name" value="Mur-like, catalytic domain"/>
    <property type="match status" value="1"/>
</dbReference>
<comment type="caution">
    <text evidence="7">The sequence shown here is derived from an EMBL/GenBank/DDBJ whole genome shotgun (WGS) entry which is preliminary data.</text>
</comment>
<dbReference type="SUPFAM" id="SSF53244">
    <property type="entry name" value="MurD-like peptide ligases, peptide-binding domain"/>
    <property type="match status" value="1"/>
</dbReference>
<dbReference type="Proteomes" id="UP000179024">
    <property type="component" value="Unassembled WGS sequence"/>
</dbReference>
<evidence type="ECO:0008006" key="9">
    <source>
        <dbReference type="Google" id="ProtNLM"/>
    </source>
</evidence>
<feature type="transmembrane region" description="Helical" evidence="4">
    <location>
        <begin position="66"/>
        <end position="84"/>
    </location>
</feature>
<dbReference type="InterPro" id="IPR036615">
    <property type="entry name" value="Mur_ligase_C_dom_sf"/>
</dbReference>
<keyword evidence="4" id="KW-0472">Membrane</keyword>
<dbReference type="PANTHER" id="PTHR43024">
    <property type="entry name" value="UDP-N-ACETYLMURAMOYL-TRIPEPTIDE--D-ALANYL-D-ALANINE LIGASE"/>
    <property type="match status" value="1"/>
</dbReference>
<organism evidence="7 8">
    <name type="scientific">Candidatus Roizmanbacteria bacterium RIFCSPHIGHO2_12_FULL_44_10</name>
    <dbReference type="NCBI Taxonomy" id="1802054"/>
    <lineage>
        <taxon>Bacteria</taxon>
        <taxon>Candidatus Roizmaniibacteriota</taxon>
    </lineage>
</organism>
<keyword evidence="4" id="KW-0812">Transmembrane</keyword>
<dbReference type="InterPro" id="IPR013221">
    <property type="entry name" value="Mur_ligase_cen"/>
</dbReference>
<dbReference type="Pfam" id="PF02875">
    <property type="entry name" value="Mur_ligase_C"/>
    <property type="match status" value="1"/>
</dbReference>
<feature type="transmembrane region" description="Helical" evidence="4">
    <location>
        <begin position="90"/>
        <end position="110"/>
    </location>
</feature>
<dbReference type="AlphaFoldDB" id="A0A1F7IBB3"/>
<keyword evidence="4" id="KW-1133">Transmembrane helix</keyword>
<evidence type="ECO:0000259" key="6">
    <source>
        <dbReference type="Pfam" id="PF08245"/>
    </source>
</evidence>
<evidence type="ECO:0000256" key="3">
    <source>
        <dbReference type="ARBA" id="ARBA00022840"/>
    </source>
</evidence>
<feature type="domain" description="Mur ligase C-terminal" evidence="5">
    <location>
        <begin position="332"/>
        <end position="446"/>
    </location>
</feature>
<evidence type="ECO:0000256" key="2">
    <source>
        <dbReference type="ARBA" id="ARBA00022741"/>
    </source>
</evidence>
<accession>A0A1F7IBB3</accession>
<dbReference type="GO" id="GO:0016881">
    <property type="term" value="F:acid-amino acid ligase activity"/>
    <property type="evidence" value="ECO:0007669"/>
    <property type="project" value="InterPro"/>
</dbReference>
<dbReference type="InterPro" id="IPR036565">
    <property type="entry name" value="Mur-like_cat_sf"/>
</dbReference>
<keyword evidence="1" id="KW-0436">Ligase</keyword>